<dbReference type="PANTHER" id="PTHR46756:SF18">
    <property type="entry name" value="GAS2-LIKE PROTEIN PICKLED EGGS"/>
    <property type="match status" value="1"/>
</dbReference>
<dbReference type="GO" id="GO:0005884">
    <property type="term" value="C:actin filament"/>
    <property type="evidence" value="ECO:0007669"/>
    <property type="project" value="TreeGrafter"/>
</dbReference>
<protein>
    <recommendedName>
        <fullName evidence="5">GAR domain-containing protein</fullName>
    </recommendedName>
</protein>
<proteinExistence type="predicted"/>
<evidence type="ECO:0000256" key="1">
    <source>
        <dbReference type="ARBA" id="ARBA00004245"/>
    </source>
</evidence>
<keyword evidence="3" id="KW-0206">Cytoskeleton</keyword>
<comment type="subcellular location">
    <subcellularLocation>
        <location evidence="1">Cytoplasm</location>
        <location evidence="1">Cytoskeleton</location>
    </subcellularLocation>
</comment>
<feature type="region of interest" description="Disordered" evidence="4">
    <location>
        <begin position="427"/>
        <end position="454"/>
    </location>
</feature>
<evidence type="ECO:0000259" key="5">
    <source>
        <dbReference type="PROSITE" id="PS51460"/>
    </source>
</evidence>
<evidence type="ECO:0000256" key="3">
    <source>
        <dbReference type="ARBA" id="ARBA00023212"/>
    </source>
</evidence>
<dbReference type="SMART" id="SM00243">
    <property type="entry name" value="GAS2"/>
    <property type="match status" value="1"/>
</dbReference>
<keyword evidence="7" id="KW-1185">Reference proteome</keyword>
<feature type="region of interest" description="Disordered" evidence="4">
    <location>
        <begin position="574"/>
        <end position="599"/>
    </location>
</feature>
<dbReference type="SUPFAM" id="SSF47576">
    <property type="entry name" value="Calponin-homology domain, CH-domain"/>
    <property type="match status" value="1"/>
</dbReference>
<dbReference type="Proteomes" id="UP000324629">
    <property type="component" value="Unassembled WGS sequence"/>
</dbReference>
<dbReference type="PANTHER" id="PTHR46756">
    <property type="entry name" value="TRANSGELIN"/>
    <property type="match status" value="1"/>
</dbReference>
<sequence>MLVFIICFLHQKDFYDTRTESSFPSTHNTHSNTLDMLGLKPSHSVSDLRAFLDSGFVETEGHASKFIQVLDESMCVVREDLTEWLQRYLFSSANATPIEPPFLLFRLGSGLWLSRLAYKLHLSVLQPCNASSQSSGHKKTQYGFLRGAVSNQTLNTISKFSLPPFPHTLVMCAKLPLGSADTCALPTTDLPSGSMAASANSLSHNPLTSSQSRDSGSVDSVHLPRLRHADRWIARDNVSCFIQWCKDLGIPQTVLFETTGLVHRTEEKNVLLTLMELARVASRFGLTDLPELVRMEREIDALELERQRQTKSEAELHFSDSVDHSSSGQKQIRPNGDEITPDEYGQHGLRNCHLVKHPYPFEYADATTADDSGLDYTSSDVDDEIHSRSDKSVDGTTLFPRRRVTTSTYTSGDQQVAVGCTQTTPVQTHNSNSVSPKNAEICSENPSVDSKTPIRRQSDPFVVEQVSKNLALCTCCNRLRMQRLEEGRYRLGNRVYYLRRFRNHVMVRVGGGWLTLDEFLNRHDPCRRGRDVAPLRSRAQSPAPSLNEAVQGPTMPEVRKPMLPVSDVFSSTKLRRRWSKNSTSSSESHSSDHSLGSNISVGSRLHADRLLSNPKLPVPHPTALKDDSKQHVASTPRASSFTCLPESTSTCIPPRSAIPTALKKLTSSTEGLSVRTPPRSATPTVLKQLTSSTERLSTRTSTHTSGKKTPLGEPNSRSASRSRVISTTPPNSSDKSARMLPKKTVQSFSQTGLRPPSTDRRRDQMSHTRGNSRPAASAGLDTVRSSRAARDPSEKRPSFRPVAS</sequence>
<comment type="caution">
    <text evidence="6">The sequence shown here is derived from an EMBL/GenBank/DDBJ whole genome shotgun (WGS) entry which is preliminary data.</text>
</comment>
<feature type="region of interest" description="Disordered" evidence="4">
    <location>
        <begin position="533"/>
        <end position="560"/>
    </location>
</feature>
<dbReference type="InterPro" id="IPR036534">
    <property type="entry name" value="GAR_dom_sf"/>
</dbReference>
<feature type="compositionally biased region" description="Basic and acidic residues" evidence="4">
    <location>
        <begin position="788"/>
        <end position="797"/>
    </location>
</feature>
<feature type="domain" description="GAR" evidence="5">
    <location>
        <begin position="453"/>
        <end position="527"/>
    </location>
</feature>
<dbReference type="GO" id="GO:0008093">
    <property type="term" value="F:cytoskeletal anchor activity"/>
    <property type="evidence" value="ECO:0007669"/>
    <property type="project" value="TreeGrafter"/>
</dbReference>
<feature type="compositionally biased region" description="Low complexity" evidence="4">
    <location>
        <begin position="209"/>
        <end position="219"/>
    </location>
</feature>
<organism evidence="6 7">
    <name type="scientific">Paragonimus westermani</name>
    <dbReference type="NCBI Taxonomy" id="34504"/>
    <lineage>
        <taxon>Eukaryota</taxon>
        <taxon>Metazoa</taxon>
        <taxon>Spiralia</taxon>
        <taxon>Lophotrochozoa</taxon>
        <taxon>Platyhelminthes</taxon>
        <taxon>Trematoda</taxon>
        <taxon>Digenea</taxon>
        <taxon>Plagiorchiida</taxon>
        <taxon>Troglotremata</taxon>
        <taxon>Troglotrematidae</taxon>
        <taxon>Paragonimus</taxon>
    </lineage>
</organism>
<feature type="region of interest" description="Disordered" evidence="4">
    <location>
        <begin position="195"/>
        <end position="219"/>
    </location>
</feature>
<feature type="compositionally biased region" description="Polar residues" evidence="4">
    <location>
        <begin position="427"/>
        <end position="436"/>
    </location>
</feature>
<reference evidence="6 7" key="1">
    <citation type="journal article" date="2019" name="Gigascience">
        <title>Whole-genome sequence of the oriental lung fluke Paragonimus westermani.</title>
        <authorList>
            <person name="Oey H."/>
            <person name="Zakrzewski M."/>
            <person name="Narain K."/>
            <person name="Devi K.R."/>
            <person name="Agatsuma T."/>
            <person name="Nawaratna S."/>
            <person name="Gobert G.N."/>
            <person name="Jones M.K."/>
            <person name="Ragan M.A."/>
            <person name="McManus D.P."/>
            <person name="Krause L."/>
        </authorList>
    </citation>
    <scope>NUCLEOTIDE SEQUENCE [LARGE SCALE GENOMIC DNA]</scope>
    <source>
        <strain evidence="6 7">IND2009</strain>
    </source>
</reference>
<name>A0A5J4NWP4_9TREM</name>
<feature type="compositionally biased region" description="Low complexity" evidence="4">
    <location>
        <begin position="580"/>
        <end position="599"/>
    </location>
</feature>
<feature type="compositionally biased region" description="Low complexity" evidence="4">
    <location>
        <begin position="689"/>
        <end position="704"/>
    </location>
</feature>
<dbReference type="PROSITE" id="PS51460">
    <property type="entry name" value="GAR"/>
    <property type="match status" value="1"/>
</dbReference>
<dbReference type="EMBL" id="QNGE01000583">
    <property type="protein sequence ID" value="KAA3679941.1"/>
    <property type="molecule type" value="Genomic_DNA"/>
</dbReference>
<evidence type="ECO:0000313" key="6">
    <source>
        <dbReference type="EMBL" id="KAA3679941.1"/>
    </source>
</evidence>
<feature type="compositionally biased region" description="Polar residues" evidence="4">
    <location>
        <begin position="679"/>
        <end position="688"/>
    </location>
</feature>
<feature type="compositionally biased region" description="Polar residues" evidence="4">
    <location>
        <begin position="715"/>
        <end position="734"/>
    </location>
</feature>
<feature type="compositionally biased region" description="Basic and acidic residues" evidence="4">
    <location>
        <begin position="310"/>
        <end position="323"/>
    </location>
</feature>
<feature type="compositionally biased region" description="Polar residues" evidence="4">
    <location>
        <begin position="631"/>
        <end position="651"/>
    </location>
</feature>
<dbReference type="GO" id="GO:0051015">
    <property type="term" value="F:actin filament binding"/>
    <property type="evidence" value="ECO:0007669"/>
    <property type="project" value="TreeGrafter"/>
</dbReference>
<evidence type="ECO:0000256" key="2">
    <source>
        <dbReference type="ARBA" id="ARBA00022490"/>
    </source>
</evidence>
<feature type="region of interest" description="Disordered" evidence="4">
    <location>
        <begin position="667"/>
        <end position="804"/>
    </location>
</feature>
<feature type="region of interest" description="Disordered" evidence="4">
    <location>
        <begin position="310"/>
        <end position="345"/>
    </location>
</feature>
<dbReference type="GO" id="GO:0051764">
    <property type="term" value="P:actin crosslink formation"/>
    <property type="evidence" value="ECO:0007669"/>
    <property type="project" value="TreeGrafter"/>
</dbReference>
<evidence type="ECO:0000313" key="7">
    <source>
        <dbReference type="Proteomes" id="UP000324629"/>
    </source>
</evidence>
<keyword evidence="2" id="KW-0963">Cytoplasm</keyword>
<feature type="compositionally biased region" description="Basic and acidic residues" evidence="4">
    <location>
        <begin position="757"/>
        <end position="766"/>
    </location>
</feature>
<accession>A0A5J4NWP4</accession>
<gene>
    <name evidence="6" type="ORF">DEA37_0013299</name>
</gene>
<feature type="compositionally biased region" description="Polar residues" evidence="4">
    <location>
        <begin position="195"/>
        <end position="208"/>
    </location>
</feature>
<dbReference type="InterPro" id="IPR036872">
    <property type="entry name" value="CH_dom_sf"/>
</dbReference>
<dbReference type="SUPFAM" id="SSF143575">
    <property type="entry name" value="GAS2 domain-like"/>
    <property type="match status" value="1"/>
</dbReference>
<feature type="region of interest" description="Disordered" evidence="4">
    <location>
        <begin position="611"/>
        <end position="655"/>
    </location>
</feature>
<evidence type="ECO:0000256" key="4">
    <source>
        <dbReference type="SAM" id="MobiDB-lite"/>
    </source>
</evidence>
<dbReference type="GO" id="GO:0008017">
    <property type="term" value="F:microtubule binding"/>
    <property type="evidence" value="ECO:0007669"/>
    <property type="project" value="InterPro"/>
</dbReference>
<dbReference type="Gene3D" id="1.10.418.10">
    <property type="entry name" value="Calponin-like domain"/>
    <property type="match status" value="1"/>
</dbReference>
<dbReference type="Gene3D" id="3.30.920.20">
    <property type="entry name" value="Gas2-like domain"/>
    <property type="match status" value="1"/>
</dbReference>
<dbReference type="InterPro" id="IPR003108">
    <property type="entry name" value="GAR_dom"/>
</dbReference>
<dbReference type="Pfam" id="PF02187">
    <property type="entry name" value="GAS2"/>
    <property type="match status" value="1"/>
</dbReference>
<dbReference type="AlphaFoldDB" id="A0A5J4NWP4"/>